<evidence type="ECO:0000256" key="1">
    <source>
        <dbReference type="ARBA" id="ARBA00023186"/>
    </source>
</evidence>
<evidence type="ECO:0000313" key="4">
    <source>
        <dbReference type="EMBL" id="CDU25840.1"/>
    </source>
</evidence>
<evidence type="ECO:0000256" key="2">
    <source>
        <dbReference type="SAM" id="MobiDB-lite"/>
    </source>
</evidence>
<proteinExistence type="predicted"/>
<name>A0A127ZI97_9BASI</name>
<dbReference type="PROSITE" id="PS50076">
    <property type="entry name" value="DNAJ_2"/>
    <property type="match status" value="1"/>
</dbReference>
<dbReference type="InterPro" id="IPR036869">
    <property type="entry name" value="J_dom_sf"/>
</dbReference>
<dbReference type="GO" id="GO:0005737">
    <property type="term" value="C:cytoplasm"/>
    <property type="evidence" value="ECO:0007669"/>
    <property type="project" value="TreeGrafter"/>
</dbReference>
<dbReference type="Pfam" id="PF00226">
    <property type="entry name" value="DnaJ"/>
    <property type="match status" value="1"/>
</dbReference>
<feature type="region of interest" description="Disordered" evidence="2">
    <location>
        <begin position="83"/>
        <end position="105"/>
    </location>
</feature>
<accession>A0A127ZI97</accession>
<dbReference type="AlphaFoldDB" id="A0A127ZI97"/>
<dbReference type="OrthoDB" id="445556at2759"/>
<dbReference type="GO" id="GO:0051082">
    <property type="term" value="F:unfolded protein binding"/>
    <property type="evidence" value="ECO:0007669"/>
    <property type="project" value="TreeGrafter"/>
</dbReference>
<dbReference type="GO" id="GO:0042026">
    <property type="term" value="P:protein refolding"/>
    <property type="evidence" value="ECO:0007669"/>
    <property type="project" value="TreeGrafter"/>
</dbReference>
<dbReference type="PANTHER" id="PTHR43096">
    <property type="entry name" value="DNAJ HOMOLOG 1, MITOCHONDRIAL-RELATED"/>
    <property type="match status" value="1"/>
</dbReference>
<dbReference type="EMBL" id="LK056691">
    <property type="protein sequence ID" value="CDU25840.1"/>
    <property type="molecule type" value="Genomic_DNA"/>
</dbReference>
<dbReference type="PANTHER" id="PTHR43096:SF52">
    <property type="entry name" value="DNAJ HOMOLOG 1, MITOCHONDRIAL-RELATED"/>
    <property type="match status" value="1"/>
</dbReference>
<evidence type="ECO:0000259" key="3">
    <source>
        <dbReference type="PROSITE" id="PS50076"/>
    </source>
</evidence>
<dbReference type="CDD" id="cd06257">
    <property type="entry name" value="DnaJ"/>
    <property type="match status" value="1"/>
</dbReference>
<gene>
    <name evidence="4" type="ORF">SPSC_06011</name>
</gene>
<dbReference type="SUPFAM" id="SSF46565">
    <property type="entry name" value="Chaperone J-domain"/>
    <property type="match status" value="1"/>
</dbReference>
<sequence length="390" mass="42904">MSLSTAGSSSSRSIVASAVACSSRAPSHVTGSTRLKRACSFSTEATLPPSWPLPSQPHLFARLTHNSSGSSSHTHSWRAFSTAPLPHARSKPSQSGRSSEDLSYPTHLTNPTPYDIFHFSDRKATPAEIKARYYDLVRTLHPDRFTSSTAKTKTQAAEEFKSVISAYNLLKDPSKKQLYDRAGIGWGASSSSSLDWRTFQDRRYTRRYDPSFSGAGHDRFGWQNSTFYNPHFTSSSSSSSSSSKAGWQGGNGQISNGLFISTLFILTWFLAGLQYSRLSLQSAKAIERADKHHLDAVRSLSEAREQARSQEGRERWRAFRQRAREQKFLEEVEKGGSGYGEGVEGEGEVSGYRESPYGVGHGGPSGKQAAQERFAKAQQAIQARQDATAL</sequence>
<keyword evidence="1" id="KW-0143">Chaperone</keyword>
<dbReference type="Gene3D" id="1.10.287.110">
    <property type="entry name" value="DnaJ domain"/>
    <property type="match status" value="1"/>
</dbReference>
<protein>
    <recommendedName>
        <fullName evidence="3">J domain-containing protein</fullName>
    </recommendedName>
</protein>
<dbReference type="InterPro" id="IPR001623">
    <property type="entry name" value="DnaJ_domain"/>
</dbReference>
<feature type="region of interest" description="Disordered" evidence="2">
    <location>
        <begin position="333"/>
        <end position="390"/>
    </location>
</feature>
<dbReference type="PRINTS" id="PR00625">
    <property type="entry name" value="JDOMAIN"/>
</dbReference>
<organism evidence="4">
    <name type="scientific">Sporisorium scitamineum</name>
    <dbReference type="NCBI Taxonomy" id="49012"/>
    <lineage>
        <taxon>Eukaryota</taxon>
        <taxon>Fungi</taxon>
        <taxon>Dikarya</taxon>
        <taxon>Basidiomycota</taxon>
        <taxon>Ustilaginomycotina</taxon>
        <taxon>Ustilaginomycetes</taxon>
        <taxon>Ustilaginales</taxon>
        <taxon>Ustilaginaceae</taxon>
        <taxon>Sporisorium</taxon>
    </lineage>
</organism>
<feature type="domain" description="J" evidence="3">
    <location>
        <begin position="112"/>
        <end position="183"/>
    </location>
</feature>
<reference evidence="4" key="1">
    <citation type="submission" date="2014-06" db="EMBL/GenBank/DDBJ databases">
        <authorList>
            <person name="Ju J."/>
            <person name="Zhang J."/>
        </authorList>
    </citation>
    <scope>NUCLEOTIDE SEQUENCE</scope>
    <source>
        <strain evidence="4">SscI8</strain>
    </source>
</reference>
<dbReference type="SMART" id="SM00271">
    <property type="entry name" value="DnaJ"/>
    <property type="match status" value="1"/>
</dbReference>